<dbReference type="RefSeq" id="WP_338227913.1">
    <property type="nucleotide sequence ID" value="NZ_BTPE01000004.1"/>
</dbReference>
<feature type="domain" description="PIN" evidence="1">
    <location>
        <begin position="3"/>
        <end position="116"/>
    </location>
</feature>
<dbReference type="SUPFAM" id="SSF88723">
    <property type="entry name" value="PIN domain-like"/>
    <property type="match status" value="1"/>
</dbReference>
<proteinExistence type="predicted"/>
<evidence type="ECO:0000313" key="2">
    <source>
        <dbReference type="EMBL" id="GMQ33137.1"/>
    </source>
</evidence>
<evidence type="ECO:0000259" key="1">
    <source>
        <dbReference type="SMART" id="SM00670"/>
    </source>
</evidence>
<dbReference type="InterPro" id="IPR029060">
    <property type="entry name" value="PIN-like_dom_sf"/>
</dbReference>
<dbReference type="Proteomes" id="UP001307705">
    <property type="component" value="Unassembled WGS sequence"/>
</dbReference>
<dbReference type="InterPro" id="IPR002850">
    <property type="entry name" value="PIN_toxin-like"/>
</dbReference>
<name>A0ABQ6PYX2_9BACT</name>
<protein>
    <submittedName>
        <fullName evidence="2">Toxin-antitoxin system toxin component, PIN family</fullName>
    </submittedName>
</protein>
<dbReference type="InterPro" id="IPR002716">
    <property type="entry name" value="PIN_dom"/>
</dbReference>
<dbReference type="Pfam" id="PF13470">
    <property type="entry name" value="PIN_3"/>
    <property type="match status" value="1"/>
</dbReference>
<keyword evidence="3" id="KW-1185">Reference proteome</keyword>
<dbReference type="PANTHER" id="PTHR34610:SF3">
    <property type="entry name" value="SSL7007 PROTEIN"/>
    <property type="match status" value="1"/>
</dbReference>
<dbReference type="PANTHER" id="PTHR34610">
    <property type="entry name" value="SSL7007 PROTEIN"/>
    <property type="match status" value="1"/>
</dbReference>
<sequence>MRIKIIFDTNCLVSTLLSPDSRVADSFRRGLEIGVLLTSDECFKEVVGVLQRPKFRKYYSNDELLFFQSILVKELQFQLVKSNVSICRDPKDDKFLNLALESQADFLITGDNDLLTLKRFHNTEIISPREFLEKFK</sequence>
<accession>A0ABQ6PYX2</accession>
<gene>
    <name evidence="2" type="ORF">Ataiwa_14090</name>
</gene>
<evidence type="ECO:0000313" key="3">
    <source>
        <dbReference type="Proteomes" id="UP001307705"/>
    </source>
</evidence>
<reference evidence="2 3" key="1">
    <citation type="submission" date="2023-08" db="EMBL/GenBank/DDBJ databases">
        <title>Draft genome sequence of Algoriphagus taiwanensis.</title>
        <authorList>
            <person name="Takatani N."/>
            <person name="Hosokawa M."/>
            <person name="Sawabe T."/>
        </authorList>
    </citation>
    <scope>NUCLEOTIDE SEQUENCE [LARGE SCALE GENOMIC DNA]</scope>
    <source>
        <strain evidence="2 3">JCM 19755</strain>
    </source>
</reference>
<comment type="caution">
    <text evidence="2">The sequence shown here is derived from an EMBL/GenBank/DDBJ whole genome shotgun (WGS) entry which is preliminary data.</text>
</comment>
<organism evidence="2 3">
    <name type="scientific">Algoriphagus taiwanensis</name>
    <dbReference type="NCBI Taxonomy" id="1445656"/>
    <lineage>
        <taxon>Bacteria</taxon>
        <taxon>Pseudomonadati</taxon>
        <taxon>Bacteroidota</taxon>
        <taxon>Cytophagia</taxon>
        <taxon>Cytophagales</taxon>
        <taxon>Cyclobacteriaceae</taxon>
        <taxon>Algoriphagus</taxon>
    </lineage>
</organism>
<dbReference type="SMART" id="SM00670">
    <property type="entry name" value="PINc"/>
    <property type="match status" value="1"/>
</dbReference>
<dbReference type="EMBL" id="BTPE01000004">
    <property type="protein sequence ID" value="GMQ33137.1"/>
    <property type="molecule type" value="Genomic_DNA"/>
</dbReference>
<dbReference type="NCBIfam" id="TIGR00305">
    <property type="entry name" value="putative toxin-antitoxin system toxin component, PIN family"/>
    <property type="match status" value="1"/>
</dbReference>